<gene>
    <name evidence="12" type="primary">sglT_1</name>
    <name evidence="12" type="ORF">V22_24160</name>
</gene>
<dbReference type="Pfam" id="PF00474">
    <property type="entry name" value="SSF"/>
    <property type="match status" value="1"/>
</dbReference>
<dbReference type="InterPro" id="IPR051163">
    <property type="entry name" value="Sodium:Solute_Symporter_SSF"/>
</dbReference>
<evidence type="ECO:0000313" key="12">
    <source>
        <dbReference type="EMBL" id="QDT65169.1"/>
    </source>
</evidence>
<feature type="transmembrane region" description="Helical" evidence="11">
    <location>
        <begin position="592"/>
        <end position="620"/>
    </location>
</feature>
<evidence type="ECO:0000256" key="8">
    <source>
        <dbReference type="ARBA" id="ARBA00023065"/>
    </source>
</evidence>
<evidence type="ECO:0000256" key="7">
    <source>
        <dbReference type="ARBA" id="ARBA00023053"/>
    </source>
</evidence>
<dbReference type="KEGG" id="chya:V22_24160"/>
<evidence type="ECO:0000256" key="9">
    <source>
        <dbReference type="ARBA" id="ARBA00023136"/>
    </source>
</evidence>
<feature type="transmembrane region" description="Helical" evidence="11">
    <location>
        <begin position="782"/>
        <end position="800"/>
    </location>
</feature>
<dbReference type="InterPro" id="IPR001734">
    <property type="entry name" value="Na/solute_symporter"/>
</dbReference>
<evidence type="ECO:0000256" key="4">
    <source>
        <dbReference type="ARBA" id="ARBA00022475"/>
    </source>
</evidence>
<dbReference type="EMBL" id="CP036316">
    <property type="protein sequence ID" value="QDT65169.1"/>
    <property type="molecule type" value="Genomic_DNA"/>
</dbReference>
<comment type="subcellular location">
    <subcellularLocation>
        <location evidence="1">Cell membrane</location>
        <topology evidence="1">Multi-pass membrane protein</topology>
    </subcellularLocation>
</comment>
<evidence type="ECO:0000313" key="13">
    <source>
        <dbReference type="Proteomes" id="UP000319976"/>
    </source>
</evidence>
<dbReference type="Proteomes" id="UP000319976">
    <property type="component" value="Chromosome"/>
</dbReference>
<comment type="similarity">
    <text evidence="2">Belongs to the sodium:solute symporter (SSF) (TC 2.A.21) family.</text>
</comment>
<keyword evidence="6 11" id="KW-1133">Transmembrane helix</keyword>
<feature type="transmembrane region" description="Helical" evidence="11">
    <location>
        <begin position="640"/>
        <end position="659"/>
    </location>
</feature>
<dbReference type="PANTHER" id="PTHR42985:SF40">
    <property type="entry name" value="LD47995P-RELATED"/>
    <property type="match status" value="1"/>
</dbReference>
<feature type="transmembrane region" description="Helical" evidence="11">
    <location>
        <begin position="561"/>
        <end position="585"/>
    </location>
</feature>
<dbReference type="NCBIfam" id="TIGR00813">
    <property type="entry name" value="sss"/>
    <property type="match status" value="1"/>
</dbReference>
<keyword evidence="13" id="KW-1185">Reference proteome</keyword>
<keyword evidence="9 11" id="KW-0472">Membrane</keyword>
<dbReference type="Gene3D" id="2.120.10.80">
    <property type="entry name" value="Kelch-type beta propeller"/>
    <property type="match status" value="1"/>
</dbReference>
<reference evidence="12 13" key="1">
    <citation type="submission" date="2019-02" db="EMBL/GenBank/DDBJ databases">
        <title>Deep-cultivation of Planctomycetes and their phenomic and genomic characterization uncovers novel biology.</title>
        <authorList>
            <person name="Wiegand S."/>
            <person name="Jogler M."/>
            <person name="Boedeker C."/>
            <person name="Pinto D."/>
            <person name="Vollmers J."/>
            <person name="Rivas-Marin E."/>
            <person name="Kohn T."/>
            <person name="Peeters S.H."/>
            <person name="Heuer A."/>
            <person name="Rast P."/>
            <person name="Oberbeckmann S."/>
            <person name="Bunk B."/>
            <person name="Jeske O."/>
            <person name="Meyerdierks A."/>
            <person name="Storesund J.E."/>
            <person name="Kallscheuer N."/>
            <person name="Luecker S."/>
            <person name="Lage O.M."/>
            <person name="Pohl T."/>
            <person name="Merkel B.J."/>
            <person name="Hornburger P."/>
            <person name="Mueller R.-W."/>
            <person name="Bruemmer F."/>
            <person name="Labrenz M."/>
            <person name="Spormann A.M."/>
            <person name="Op den Camp H."/>
            <person name="Overmann J."/>
            <person name="Amann R."/>
            <person name="Jetten M.S.M."/>
            <person name="Mascher T."/>
            <person name="Medema M.H."/>
            <person name="Devos D.P."/>
            <person name="Kaster A.-K."/>
            <person name="Ovreas L."/>
            <person name="Rohde M."/>
            <person name="Galperin M.Y."/>
            <person name="Jogler C."/>
        </authorList>
    </citation>
    <scope>NUCLEOTIDE SEQUENCE [LARGE SCALE GENOMIC DNA]</scope>
    <source>
        <strain evidence="12 13">V22</strain>
    </source>
</reference>
<feature type="transmembrane region" description="Helical" evidence="11">
    <location>
        <begin position="812"/>
        <end position="832"/>
    </location>
</feature>
<evidence type="ECO:0000256" key="3">
    <source>
        <dbReference type="ARBA" id="ARBA00022448"/>
    </source>
</evidence>
<dbReference type="PANTHER" id="PTHR42985">
    <property type="entry name" value="SODIUM-COUPLED MONOCARBOXYLATE TRANSPORTER"/>
    <property type="match status" value="1"/>
</dbReference>
<dbReference type="GO" id="GO:0006814">
    <property type="term" value="P:sodium ion transport"/>
    <property type="evidence" value="ECO:0007669"/>
    <property type="project" value="UniProtKB-KW"/>
</dbReference>
<evidence type="ECO:0000256" key="11">
    <source>
        <dbReference type="SAM" id="Phobius"/>
    </source>
</evidence>
<protein>
    <submittedName>
        <fullName evidence="12">Sodium/glucose cotransporter</fullName>
    </submittedName>
</protein>
<dbReference type="Gene3D" id="1.20.1730.10">
    <property type="entry name" value="Sodium/glucose cotransporter"/>
    <property type="match status" value="1"/>
</dbReference>
<feature type="transmembrane region" description="Helical" evidence="11">
    <location>
        <begin position="44"/>
        <end position="61"/>
    </location>
</feature>
<evidence type="ECO:0000256" key="1">
    <source>
        <dbReference type="ARBA" id="ARBA00004651"/>
    </source>
</evidence>
<keyword evidence="3" id="KW-0813">Transport</keyword>
<name>A0A517T9Y8_9PLAN</name>
<evidence type="ECO:0000256" key="6">
    <source>
        <dbReference type="ARBA" id="ARBA00022989"/>
    </source>
</evidence>
<dbReference type="SUPFAM" id="SSF117281">
    <property type="entry name" value="Kelch motif"/>
    <property type="match status" value="1"/>
</dbReference>
<keyword evidence="10" id="KW-0739">Sodium transport</keyword>
<evidence type="ECO:0000256" key="5">
    <source>
        <dbReference type="ARBA" id="ARBA00022692"/>
    </source>
</evidence>
<dbReference type="PROSITE" id="PS50283">
    <property type="entry name" value="NA_SOLUT_SYMP_3"/>
    <property type="match status" value="1"/>
</dbReference>
<dbReference type="GO" id="GO:0005886">
    <property type="term" value="C:plasma membrane"/>
    <property type="evidence" value="ECO:0007669"/>
    <property type="project" value="UniProtKB-SubCell"/>
</dbReference>
<keyword evidence="4" id="KW-1003">Cell membrane</keyword>
<feature type="transmembrane region" description="Helical" evidence="11">
    <location>
        <begin position="413"/>
        <end position="434"/>
    </location>
</feature>
<dbReference type="InterPro" id="IPR015915">
    <property type="entry name" value="Kelch-typ_b-propeller"/>
</dbReference>
<dbReference type="AlphaFoldDB" id="A0A517T9Y8"/>
<evidence type="ECO:0000256" key="10">
    <source>
        <dbReference type="ARBA" id="ARBA00023201"/>
    </source>
</evidence>
<keyword evidence="8" id="KW-0406">Ion transport</keyword>
<proteinExistence type="inferred from homology"/>
<keyword evidence="5 11" id="KW-0812">Transmembrane</keyword>
<keyword evidence="7" id="KW-0915">Sodium</keyword>
<feature type="transmembrane region" description="Helical" evidence="11">
    <location>
        <begin position="680"/>
        <end position="705"/>
    </location>
</feature>
<organism evidence="12 13">
    <name type="scientific">Calycomorphotria hydatis</name>
    <dbReference type="NCBI Taxonomy" id="2528027"/>
    <lineage>
        <taxon>Bacteria</taxon>
        <taxon>Pseudomonadati</taxon>
        <taxon>Planctomycetota</taxon>
        <taxon>Planctomycetia</taxon>
        <taxon>Planctomycetales</taxon>
        <taxon>Planctomycetaceae</taxon>
        <taxon>Calycomorphotria</taxon>
    </lineage>
</organism>
<accession>A0A517T9Y8</accession>
<dbReference type="InterPro" id="IPR038377">
    <property type="entry name" value="Na/Glc_symporter_sf"/>
</dbReference>
<feature type="transmembrane region" description="Helical" evidence="11">
    <location>
        <begin position="725"/>
        <end position="746"/>
    </location>
</feature>
<feature type="transmembrane region" description="Helical" evidence="11">
    <location>
        <begin position="481"/>
        <end position="502"/>
    </location>
</feature>
<dbReference type="GO" id="GO:0015293">
    <property type="term" value="F:symporter activity"/>
    <property type="evidence" value="ECO:0007669"/>
    <property type="project" value="TreeGrafter"/>
</dbReference>
<evidence type="ECO:0000256" key="2">
    <source>
        <dbReference type="ARBA" id="ARBA00006434"/>
    </source>
</evidence>
<feature type="transmembrane region" description="Helical" evidence="11">
    <location>
        <begin position="527"/>
        <end position="555"/>
    </location>
</feature>
<feature type="transmembrane region" description="Helical" evidence="11">
    <location>
        <begin position="450"/>
        <end position="469"/>
    </location>
</feature>
<sequence length="893" mass="97071">MTRFSATQLALLSSYNFLFSYILNDPSGYSARIALKLQRSCYECLVAIILMTVLLASHAAFAESESSPGFQLDWQSLPDLPDSLGVAGPLVGVHHDALIVAGGANFPQPVWEHDKVWKSDIHVLTKQGDQYHWKSGGNLPQKRAYGAAVTTPYGIVCMGGNDAERCYADTFLMTWNPEAEEVQFSSLPSLPSPCAYGQATLIGDVVYLAGGQSGLGLDTAMANFWSLDLGQLDNQEKFKWIEHDSWPGPPRAFNITASQHNGFANSVYVISGRTVKNEDTNAEPKFLTDVWEYSTETKNWRSREDVPHCVMAGTGIGLGQSHILVMGGADGSLFSQTDELRDAHPGFPKEALAYHTITNTWTSAGPTPMNQVTTIPVEWNGDIILASGEIRPRVRTPKVWAIQPISVTPHFGMLNYFVLFGYLLAMVGIGVYFARKNKNTDDYFRGGKHIPWWAAGCSIFATMLSSLTYTGIPSKAYAQDWVYLVGNMMIPVVAFVAVYLALPCFRTSDVTSAYEFLEKRFNRNLRLFGSVSFLLFHLFRMAVVMSLTGLALAVATPLTPYQAVLLIGVLSMIYCTMGGIEAVIWTDTIQTVVLLGGAVLAIALLISGSDGGLSTSFHLALDNNKLSMVNWAGDISHSRIVLWVIIVGALGQNLASYTSDQAVVQRYMTTPTAKLAARSIWTNAVMVIPATFLFFTIGTALFAYYHSHPDKLDPTLTADQIFPMFISREMPVGIAGLIVAGIFSAAQSTISTSMNSMATTSVTDLLRPYQFCKTERGYLRSARWLTFGFGGIGTGLGLLFVDPSINSLFDTFIKLIGLFMGVLGGLFLLGMLTKRANSTGATCGALCGTLAMISMAQFTNVNGYLYTTVGIGVCMTTGYLISLLTSPSIEGQA</sequence>
<feature type="transmembrane region" description="Helical" evidence="11">
    <location>
        <begin position="864"/>
        <end position="884"/>
    </location>
</feature>
<dbReference type="CDD" id="cd11495">
    <property type="entry name" value="SLC5sbd_NIS-like_u3"/>
    <property type="match status" value="1"/>
</dbReference>